<dbReference type="EMBL" id="LT907975">
    <property type="protein sequence ID" value="SOB60753.1"/>
    <property type="molecule type" value="Genomic_DNA"/>
</dbReference>
<dbReference type="Proteomes" id="UP000219215">
    <property type="component" value="Chromosome DPRO"/>
</dbReference>
<evidence type="ECO:0000259" key="1">
    <source>
        <dbReference type="PROSITE" id="PS51502"/>
    </source>
</evidence>
<name>A0A2C8FDM3_9BACT</name>
<sequence length="100" mass="11264">MVRHIVMWTLKEEVDGVPAKENAAKMKEMLEALNGRIDGLRHLEVSYDIVAAEPECHIVLCSEHDDVDALNHYQGHPEHQACVAFVKTVVTGRKALDYQV</sequence>
<dbReference type="RefSeq" id="WP_097013433.1">
    <property type="nucleotide sequence ID" value="NZ_LT907975.1"/>
</dbReference>
<organism evidence="2 3">
    <name type="scientific">Pseudodesulfovibrio profundus</name>
    <dbReference type="NCBI Taxonomy" id="57320"/>
    <lineage>
        <taxon>Bacteria</taxon>
        <taxon>Pseudomonadati</taxon>
        <taxon>Thermodesulfobacteriota</taxon>
        <taxon>Desulfovibrionia</taxon>
        <taxon>Desulfovibrionales</taxon>
        <taxon>Desulfovibrionaceae</taxon>
    </lineage>
</organism>
<dbReference type="PROSITE" id="PS51502">
    <property type="entry name" value="S_R_A_B_BARREL"/>
    <property type="match status" value="1"/>
</dbReference>
<protein>
    <submittedName>
        <fullName evidence="2">Stress responsive alpha-beta barrel domain protein</fullName>
    </submittedName>
</protein>
<dbReference type="SMART" id="SM00886">
    <property type="entry name" value="Dabb"/>
    <property type="match status" value="1"/>
</dbReference>
<keyword evidence="3" id="KW-1185">Reference proteome</keyword>
<dbReference type="PANTHER" id="PTHR37832:SF1">
    <property type="entry name" value="STRESS-RESPONSE A_B BARREL DOMAIN-CONTAINING PROTEIN"/>
    <property type="match status" value="1"/>
</dbReference>
<evidence type="ECO:0000313" key="2">
    <source>
        <dbReference type="EMBL" id="SOB60753.1"/>
    </source>
</evidence>
<dbReference type="SUPFAM" id="SSF54909">
    <property type="entry name" value="Dimeric alpha+beta barrel"/>
    <property type="match status" value="1"/>
</dbReference>
<dbReference type="KEGG" id="pprf:DPRO_3836"/>
<dbReference type="OrthoDB" id="9808130at2"/>
<feature type="domain" description="Stress-response A/B barrel" evidence="1">
    <location>
        <begin position="2"/>
        <end position="98"/>
    </location>
</feature>
<evidence type="ECO:0000313" key="3">
    <source>
        <dbReference type="Proteomes" id="UP000219215"/>
    </source>
</evidence>
<dbReference type="InterPro" id="IPR011008">
    <property type="entry name" value="Dimeric_a/b-barrel"/>
</dbReference>
<dbReference type="Pfam" id="PF07876">
    <property type="entry name" value="Dabb"/>
    <property type="match status" value="1"/>
</dbReference>
<dbReference type="InterPro" id="IPR013097">
    <property type="entry name" value="Dabb"/>
</dbReference>
<gene>
    <name evidence="2" type="ORF">DPRO_3836</name>
</gene>
<proteinExistence type="predicted"/>
<reference evidence="3" key="1">
    <citation type="submission" date="2017-09" db="EMBL/GenBank/DDBJ databases">
        <authorList>
            <person name="Regsiter A."/>
            <person name="William W."/>
        </authorList>
    </citation>
    <scope>NUCLEOTIDE SEQUENCE [LARGE SCALE GENOMIC DNA]</scope>
    <source>
        <strain evidence="3">500-1</strain>
    </source>
</reference>
<dbReference type="Gene3D" id="3.30.70.100">
    <property type="match status" value="1"/>
</dbReference>
<dbReference type="PANTHER" id="PTHR37832">
    <property type="entry name" value="BLL2683 PROTEIN"/>
    <property type="match status" value="1"/>
</dbReference>
<accession>A0A2C8FDM3</accession>
<dbReference type="AlphaFoldDB" id="A0A2C8FDM3"/>